<evidence type="ECO:0000313" key="2">
    <source>
        <dbReference type="Proteomes" id="UP000283644"/>
    </source>
</evidence>
<comment type="caution">
    <text evidence="1">The sequence shown here is derived from an EMBL/GenBank/DDBJ whole genome shotgun (WGS) entry which is preliminary data.</text>
</comment>
<accession>A0A417XZ48</accession>
<dbReference type="EMBL" id="QXGH01000022">
    <property type="protein sequence ID" value="RHW25643.1"/>
    <property type="molecule type" value="Genomic_DNA"/>
</dbReference>
<sequence>MSRVTDVAACTMAAAHRRDHEHRLDSEACHPHVVEVVHLGPRAVCVCHDCRADSGFLPRGEAEALATDHRNLTRDVSVRLRSA</sequence>
<keyword evidence="2" id="KW-1185">Reference proteome</keyword>
<protein>
    <submittedName>
        <fullName evidence="1">Uncharacterized protein</fullName>
    </submittedName>
</protein>
<proteinExistence type="predicted"/>
<gene>
    <name evidence="1" type="ORF">D0Z08_17840</name>
</gene>
<name>A0A417XZ48_9ACTN</name>
<evidence type="ECO:0000313" key="1">
    <source>
        <dbReference type="EMBL" id="RHW25643.1"/>
    </source>
</evidence>
<dbReference type="OrthoDB" id="3786830at2"/>
<organism evidence="1 2">
    <name type="scientific">Nocardioides immobilis</name>
    <dbReference type="NCBI Taxonomy" id="2049295"/>
    <lineage>
        <taxon>Bacteria</taxon>
        <taxon>Bacillati</taxon>
        <taxon>Actinomycetota</taxon>
        <taxon>Actinomycetes</taxon>
        <taxon>Propionibacteriales</taxon>
        <taxon>Nocardioidaceae</taxon>
        <taxon>Nocardioides</taxon>
    </lineage>
</organism>
<reference evidence="1 2" key="1">
    <citation type="submission" date="2018-09" db="EMBL/GenBank/DDBJ databases">
        <title>Genome sequencing of Nocardioides immobilis CCTCC AB 2017083 for comparison to Nocardioides silvaticus.</title>
        <authorList>
            <person name="Li C."/>
            <person name="Wang G."/>
        </authorList>
    </citation>
    <scope>NUCLEOTIDE SEQUENCE [LARGE SCALE GENOMIC DNA]</scope>
    <source>
        <strain evidence="1 2">CCTCC AB 2017083</strain>
    </source>
</reference>
<dbReference type="RefSeq" id="WP_118926610.1">
    <property type="nucleotide sequence ID" value="NZ_QXGH01000022.1"/>
</dbReference>
<dbReference type="Proteomes" id="UP000283644">
    <property type="component" value="Unassembled WGS sequence"/>
</dbReference>
<dbReference type="AlphaFoldDB" id="A0A417XZ48"/>